<dbReference type="Gene3D" id="2.40.30.170">
    <property type="match status" value="1"/>
</dbReference>
<dbReference type="GO" id="GO:1990281">
    <property type="term" value="C:efflux pump complex"/>
    <property type="evidence" value="ECO:0007669"/>
    <property type="project" value="TreeGrafter"/>
</dbReference>
<comment type="similarity">
    <text evidence="1">Belongs to the membrane fusion protein (MFP) (TC 8.A.1) family.</text>
</comment>
<dbReference type="PANTHER" id="PTHR30469">
    <property type="entry name" value="MULTIDRUG RESISTANCE PROTEIN MDTA"/>
    <property type="match status" value="1"/>
</dbReference>
<dbReference type="InterPro" id="IPR058647">
    <property type="entry name" value="BSH_CzcB-like"/>
</dbReference>
<proteinExistence type="inferred from homology"/>
<dbReference type="KEGG" id="rhoz:GXP67_18050"/>
<evidence type="ECO:0000259" key="3">
    <source>
        <dbReference type="Pfam" id="PF25973"/>
    </source>
</evidence>
<gene>
    <name evidence="4" type="ORF">GXP67_18050</name>
</gene>
<dbReference type="SUPFAM" id="SSF111369">
    <property type="entry name" value="HlyD-like secretion proteins"/>
    <property type="match status" value="1"/>
</dbReference>
<name>A0A6C0GKD2_9BACT</name>
<protein>
    <submittedName>
        <fullName evidence="4">Efflux RND transporter periplasmic adaptor subunit</fullName>
    </submittedName>
</protein>
<reference evidence="4 5" key="1">
    <citation type="submission" date="2020-01" db="EMBL/GenBank/DDBJ databases">
        <authorList>
            <person name="Kim M.K."/>
        </authorList>
    </citation>
    <scope>NUCLEOTIDE SEQUENCE [LARGE SCALE GENOMIC DNA]</scope>
    <source>
        <strain evidence="4 5">172606-1</strain>
    </source>
</reference>
<dbReference type="AlphaFoldDB" id="A0A6C0GKD2"/>
<dbReference type="Pfam" id="PF25954">
    <property type="entry name" value="Beta-barrel_RND_2"/>
    <property type="match status" value="1"/>
</dbReference>
<organism evidence="4 5">
    <name type="scientific">Rhodocytophaga rosea</name>
    <dbReference type="NCBI Taxonomy" id="2704465"/>
    <lineage>
        <taxon>Bacteria</taxon>
        <taxon>Pseudomonadati</taxon>
        <taxon>Bacteroidota</taxon>
        <taxon>Cytophagia</taxon>
        <taxon>Cytophagales</taxon>
        <taxon>Rhodocytophagaceae</taxon>
        <taxon>Rhodocytophaga</taxon>
    </lineage>
</organism>
<sequence length="350" mass="37627">MKTRLYTLILLAGILTILYGCSDNQAKENSTADTPVIVKTRHVSTQSITEPIITSGLLASKKEVKLSFKTGGIIASISVDEGQTVRKGQLLATLNLTEINAQVKGAEQNHEKALRDVGRIKNLYADSAATLEQVQNASTGLEVAAAALQSARFNQQYSTIYAPENGQILRRFSETGEQVTGGTPIFVFAASGNEQWIIRTGVSDRSMVRLTTGDKATVQFDAYPNTDFTATVTEIAQIADPAKGTFEIELRVDAQGKKLATGMVAKVQITPSQTQASLMVPIEALIEADGNQGYVYVLNSDKQTVKKLPVKIAGIYDSLVGISEGLTDQATIITAGNHYLTQDSKVKIVN</sequence>
<dbReference type="Proteomes" id="UP000480178">
    <property type="component" value="Chromosome"/>
</dbReference>
<dbReference type="InterPro" id="IPR006143">
    <property type="entry name" value="RND_pump_MFP"/>
</dbReference>
<dbReference type="InterPro" id="IPR058792">
    <property type="entry name" value="Beta-barrel_RND_2"/>
</dbReference>
<keyword evidence="5" id="KW-1185">Reference proteome</keyword>
<evidence type="ECO:0000313" key="4">
    <source>
        <dbReference type="EMBL" id="QHT68407.1"/>
    </source>
</evidence>
<dbReference type="PROSITE" id="PS51257">
    <property type="entry name" value="PROKAR_LIPOPROTEIN"/>
    <property type="match status" value="1"/>
</dbReference>
<dbReference type="Pfam" id="PF25973">
    <property type="entry name" value="BSH_CzcB"/>
    <property type="match status" value="1"/>
</dbReference>
<dbReference type="Gene3D" id="2.40.420.20">
    <property type="match status" value="1"/>
</dbReference>
<dbReference type="PANTHER" id="PTHR30469:SF15">
    <property type="entry name" value="HLYD FAMILY OF SECRETION PROTEINS"/>
    <property type="match status" value="1"/>
</dbReference>
<dbReference type="GO" id="GO:0015562">
    <property type="term" value="F:efflux transmembrane transporter activity"/>
    <property type="evidence" value="ECO:0007669"/>
    <property type="project" value="TreeGrafter"/>
</dbReference>
<dbReference type="RefSeq" id="WP_162444420.1">
    <property type="nucleotide sequence ID" value="NZ_CP048222.1"/>
</dbReference>
<feature type="domain" description="CzcB-like barrel-sandwich hybrid" evidence="3">
    <location>
        <begin position="66"/>
        <end position="189"/>
    </location>
</feature>
<evidence type="ECO:0000259" key="2">
    <source>
        <dbReference type="Pfam" id="PF25954"/>
    </source>
</evidence>
<evidence type="ECO:0000313" key="5">
    <source>
        <dbReference type="Proteomes" id="UP000480178"/>
    </source>
</evidence>
<evidence type="ECO:0000256" key="1">
    <source>
        <dbReference type="ARBA" id="ARBA00009477"/>
    </source>
</evidence>
<dbReference type="EMBL" id="CP048222">
    <property type="protein sequence ID" value="QHT68407.1"/>
    <property type="molecule type" value="Genomic_DNA"/>
</dbReference>
<accession>A0A6C0GKD2</accession>
<feature type="domain" description="CusB-like beta-barrel" evidence="2">
    <location>
        <begin position="202"/>
        <end position="271"/>
    </location>
</feature>
<dbReference type="NCBIfam" id="TIGR01730">
    <property type="entry name" value="RND_mfp"/>
    <property type="match status" value="1"/>
</dbReference>
<dbReference type="Gene3D" id="2.40.50.100">
    <property type="match status" value="2"/>
</dbReference>